<feature type="active site" evidence="4">
    <location>
        <position position="45"/>
    </location>
</feature>
<dbReference type="PROSITE" id="PS50122">
    <property type="entry name" value="CHEB"/>
    <property type="match status" value="1"/>
</dbReference>
<evidence type="ECO:0000256" key="4">
    <source>
        <dbReference type="PROSITE-ProRule" id="PRU00050"/>
    </source>
</evidence>
<keyword evidence="1 4" id="KW-0378">Hydrolase</keyword>
<name>A0A5M6CGA9_9BACT</name>
<dbReference type="CDD" id="cd16433">
    <property type="entry name" value="CheB"/>
    <property type="match status" value="1"/>
</dbReference>
<dbReference type="AlphaFoldDB" id="A0A5M6CGA9"/>
<dbReference type="InterPro" id="IPR000673">
    <property type="entry name" value="Sig_transdc_resp-reg_Me-estase"/>
</dbReference>
<feature type="active site" evidence="4">
    <location>
        <position position="138"/>
    </location>
</feature>
<evidence type="ECO:0000259" key="5">
    <source>
        <dbReference type="PROSITE" id="PS50122"/>
    </source>
</evidence>
<dbReference type="RefSeq" id="WP_150033661.1">
    <property type="nucleotide sequence ID" value="NZ_VWSH01000004.1"/>
</dbReference>
<evidence type="ECO:0000256" key="3">
    <source>
        <dbReference type="ARBA" id="ARBA00048267"/>
    </source>
</evidence>
<dbReference type="GO" id="GO:0006935">
    <property type="term" value="P:chemotaxis"/>
    <property type="evidence" value="ECO:0007669"/>
    <property type="project" value="UniProtKB-UniRule"/>
</dbReference>
<dbReference type="EC" id="3.1.1.61" evidence="2"/>
<feature type="domain" description="CheB-type methylesterase" evidence="5">
    <location>
        <begin position="6"/>
        <end position="189"/>
    </location>
</feature>
<sequence>MEKDDLKKATKCVVIGGSAGSIKPLLQILSKLKASLDFPVIVILHRKNDPRSSLETLLNNGCALPVKEGEDKETLKNGIVYVAPSDYHLLIENDHSLSLDASEKVLWSRPSIDVTFLSAAEVYKKNLLGILLSGANNDGSVGLERIKNMGGKTVVQSPDNAEMPAMPLSAINIFKPDYVLKDSEIAAVINRFK</sequence>
<organism evidence="6 7">
    <name type="scientific">Taibaiella lutea</name>
    <dbReference type="NCBI Taxonomy" id="2608001"/>
    <lineage>
        <taxon>Bacteria</taxon>
        <taxon>Pseudomonadati</taxon>
        <taxon>Bacteroidota</taxon>
        <taxon>Chitinophagia</taxon>
        <taxon>Chitinophagales</taxon>
        <taxon>Chitinophagaceae</taxon>
        <taxon>Taibaiella</taxon>
    </lineage>
</organism>
<dbReference type="SUPFAM" id="SSF52738">
    <property type="entry name" value="Methylesterase CheB, C-terminal domain"/>
    <property type="match status" value="1"/>
</dbReference>
<dbReference type="GO" id="GO:0008984">
    <property type="term" value="F:protein-glutamate methylesterase activity"/>
    <property type="evidence" value="ECO:0007669"/>
    <property type="project" value="UniProtKB-EC"/>
</dbReference>
<evidence type="ECO:0000256" key="2">
    <source>
        <dbReference type="ARBA" id="ARBA00039140"/>
    </source>
</evidence>
<keyword evidence="7" id="KW-1185">Reference proteome</keyword>
<gene>
    <name evidence="6" type="ORF">F0919_15270</name>
</gene>
<accession>A0A5M6CGA9</accession>
<dbReference type="InterPro" id="IPR035909">
    <property type="entry name" value="CheB_C"/>
</dbReference>
<dbReference type="Pfam" id="PF01339">
    <property type="entry name" value="CheB_methylest"/>
    <property type="match status" value="1"/>
</dbReference>
<comment type="caution">
    <text evidence="6">The sequence shown here is derived from an EMBL/GenBank/DDBJ whole genome shotgun (WGS) entry which is preliminary data.</text>
</comment>
<evidence type="ECO:0000313" key="6">
    <source>
        <dbReference type="EMBL" id="KAA5532159.1"/>
    </source>
</evidence>
<feature type="active site" evidence="4">
    <location>
        <position position="18"/>
    </location>
</feature>
<keyword evidence="4" id="KW-0145">Chemotaxis</keyword>
<evidence type="ECO:0000313" key="7">
    <source>
        <dbReference type="Proteomes" id="UP000323632"/>
    </source>
</evidence>
<protein>
    <recommendedName>
        <fullName evidence="2">protein-glutamate methylesterase</fullName>
        <ecNumber evidence="2">3.1.1.61</ecNumber>
    </recommendedName>
</protein>
<dbReference type="EMBL" id="VWSH01000004">
    <property type="protein sequence ID" value="KAA5532159.1"/>
    <property type="molecule type" value="Genomic_DNA"/>
</dbReference>
<proteinExistence type="predicted"/>
<dbReference type="GO" id="GO:0000156">
    <property type="term" value="F:phosphorelay response regulator activity"/>
    <property type="evidence" value="ECO:0007669"/>
    <property type="project" value="InterPro"/>
</dbReference>
<comment type="catalytic activity">
    <reaction evidence="3">
        <text>[protein]-L-glutamate 5-O-methyl ester + H2O = L-glutamyl-[protein] + methanol + H(+)</text>
        <dbReference type="Rhea" id="RHEA:23236"/>
        <dbReference type="Rhea" id="RHEA-COMP:10208"/>
        <dbReference type="Rhea" id="RHEA-COMP:10311"/>
        <dbReference type="ChEBI" id="CHEBI:15377"/>
        <dbReference type="ChEBI" id="CHEBI:15378"/>
        <dbReference type="ChEBI" id="CHEBI:17790"/>
        <dbReference type="ChEBI" id="CHEBI:29973"/>
        <dbReference type="ChEBI" id="CHEBI:82795"/>
        <dbReference type="EC" id="3.1.1.61"/>
    </reaction>
</comment>
<dbReference type="PANTHER" id="PTHR42872:SF6">
    <property type="entry name" value="PROTEIN-GLUTAMATE METHYLESTERASE_PROTEIN-GLUTAMINE GLUTAMINASE"/>
    <property type="match status" value="1"/>
</dbReference>
<dbReference type="GO" id="GO:0005737">
    <property type="term" value="C:cytoplasm"/>
    <property type="evidence" value="ECO:0007669"/>
    <property type="project" value="InterPro"/>
</dbReference>
<reference evidence="6 7" key="1">
    <citation type="submission" date="2019-09" db="EMBL/GenBank/DDBJ databases">
        <title>Genome sequence and assembly of Taibaiella sp.</title>
        <authorList>
            <person name="Chhetri G."/>
        </authorList>
    </citation>
    <scope>NUCLEOTIDE SEQUENCE [LARGE SCALE GENOMIC DNA]</scope>
    <source>
        <strain evidence="6 7">KVB11</strain>
    </source>
</reference>
<dbReference type="Gene3D" id="3.40.50.180">
    <property type="entry name" value="Methylesterase CheB, C-terminal domain"/>
    <property type="match status" value="1"/>
</dbReference>
<evidence type="ECO:0000256" key="1">
    <source>
        <dbReference type="ARBA" id="ARBA00022801"/>
    </source>
</evidence>
<dbReference type="Proteomes" id="UP000323632">
    <property type="component" value="Unassembled WGS sequence"/>
</dbReference>
<dbReference type="PANTHER" id="PTHR42872">
    <property type="entry name" value="PROTEIN-GLUTAMATE METHYLESTERASE/PROTEIN-GLUTAMINE GLUTAMINASE"/>
    <property type="match status" value="1"/>
</dbReference>